<comment type="caution">
    <text evidence="1">The sequence shown here is derived from an EMBL/GenBank/DDBJ whole genome shotgun (WGS) entry which is preliminary data.</text>
</comment>
<gene>
    <name evidence="1" type="ORF">Dda_4131</name>
</gene>
<dbReference type="Proteomes" id="UP001221413">
    <property type="component" value="Unassembled WGS sequence"/>
</dbReference>
<dbReference type="AlphaFoldDB" id="A0AAD6NJ57"/>
<name>A0AAD6NJ57_DREDA</name>
<dbReference type="EMBL" id="JAQGDS010000004">
    <property type="protein sequence ID" value="KAJ6261461.1"/>
    <property type="molecule type" value="Genomic_DNA"/>
</dbReference>
<sequence>MTHGLKETNSSSAGRRIVRLARLNGELQHQFHAMALQPSTQLHVECRVLQCTVSMCEFIFGQFESSLRLIWENTNFEGFEALIITGTLRATLEGQSDSMG</sequence>
<organism evidence="1 2">
    <name type="scientific">Drechslerella dactyloides</name>
    <name type="common">Nematode-trapping fungus</name>
    <name type="synonym">Arthrobotrys dactyloides</name>
    <dbReference type="NCBI Taxonomy" id="74499"/>
    <lineage>
        <taxon>Eukaryota</taxon>
        <taxon>Fungi</taxon>
        <taxon>Dikarya</taxon>
        <taxon>Ascomycota</taxon>
        <taxon>Pezizomycotina</taxon>
        <taxon>Orbiliomycetes</taxon>
        <taxon>Orbiliales</taxon>
        <taxon>Orbiliaceae</taxon>
        <taxon>Drechslerella</taxon>
    </lineage>
</organism>
<evidence type="ECO:0000313" key="2">
    <source>
        <dbReference type="Proteomes" id="UP001221413"/>
    </source>
</evidence>
<proteinExistence type="predicted"/>
<evidence type="ECO:0000313" key="1">
    <source>
        <dbReference type="EMBL" id="KAJ6261461.1"/>
    </source>
</evidence>
<keyword evidence="2" id="KW-1185">Reference proteome</keyword>
<protein>
    <submittedName>
        <fullName evidence="1">Uncharacterized protein</fullName>
    </submittedName>
</protein>
<reference evidence="1" key="1">
    <citation type="submission" date="2023-01" db="EMBL/GenBank/DDBJ databases">
        <title>The chitinases involved in constricting ring structure development in the nematode-trapping fungus Drechslerella dactyloides.</title>
        <authorList>
            <person name="Wang R."/>
            <person name="Zhang L."/>
            <person name="Tang P."/>
            <person name="Li S."/>
            <person name="Liang L."/>
        </authorList>
    </citation>
    <scope>NUCLEOTIDE SEQUENCE</scope>
    <source>
        <strain evidence="1">YMF1.00031</strain>
    </source>
</reference>
<accession>A0AAD6NJ57</accession>